<dbReference type="Pfam" id="PF00005">
    <property type="entry name" value="ABC_tran"/>
    <property type="match status" value="2"/>
</dbReference>
<dbReference type="Gene3D" id="3.40.50.300">
    <property type="entry name" value="P-loop containing nucleotide triphosphate hydrolases"/>
    <property type="match status" value="2"/>
</dbReference>
<evidence type="ECO:0000259" key="8">
    <source>
        <dbReference type="PROSITE" id="PS50893"/>
    </source>
</evidence>
<feature type="domain" description="ABC transporter" evidence="8">
    <location>
        <begin position="327"/>
        <end position="542"/>
    </location>
</feature>
<dbReference type="AlphaFoldDB" id="A0A653AE48"/>
<feature type="compositionally biased region" description="Low complexity" evidence="7">
    <location>
        <begin position="540"/>
        <end position="558"/>
    </location>
</feature>
<dbReference type="InterPro" id="IPR050611">
    <property type="entry name" value="ABCF"/>
</dbReference>
<protein>
    <submittedName>
        <fullName evidence="9">ABC transporter, ATP-binding protein</fullName>
    </submittedName>
</protein>
<gene>
    <name evidence="9" type="ORF">TRIP_B40238</name>
</gene>
<feature type="coiled-coil region" evidence="6">
    <location>
        <begin position="249"/>
        <end position="290"/>
    </location>
</feature>
<evidence type="ECO:0000256" key="2">
    <source>
        <dbReference type="ARBA" id="ARBA00022741"/>
    </source>
</evidence>
<feature type="coiled-coil region" evidence="6">
    <location>
        <begin position="598"/>
        <end position="669"/>
    </location>
</feature>
<evidence type="ECO:0000256" key="6">
    <source>
        <dbReference type="SAM" id="Coils"/>
    </source>
</evidence>
<dbReference type="FunFam" id="3.40.50.300:FF:000309">
    <property type="entry name" value="ABC transporter ATP-binding protein"/>
    <property type="match status" value="1"/>
</dbReference>
<keyword evidence="3 9" id="KW-0067">ATP-binding</keyword>
<evidence type="ECO:0000256" key="5">
    <source>
        <dbReference type="ARBA" id="ARBA00061478"/>
    </source>
</evidence>
<dbReference type="PROSITE" id="PS00211">
    <property type="entry name" value="ABC_TRANSPORTER_1"/>
    <property type="match status" value="2"/>
</dbReference>
<dbReference type="Gene3D" id="1.10.287.380">
    <property type="entry name" value="Valyl-tRNA synthetase, C-terminal domain"/>
    <property type="match status" value="1"/>
</dbReference>
<proteinExistence type="inferred from homology"/>
<dbReference type="InterPro" id="IPR027417">
    <property type="entry name" value="P-loop_NTPase"/>
</dbReference>
<dbReference type="InterPro" id="IPR003439">
    <property type="entry name" value="ABC_transporter-like_ATP-bd"/>
</dbReference>
<comment type="similarity">
    <text evidence="5">Belongs to the ABC transporter superfamily. ABCF family. Uup subfamily.</text>
</comment>
<dbReference type="SUPFAM" id="SSF52540">
    <property type="entry name" value="P-loop containing nucleoside triphosphate hydrolases"/>
    <property type="match status" value="2"/>
</dbReference>
<keyword evidence="1" id="KW-0677">Repeat</keyword>
<dbReference type="GO" id="GO:0003677">
    <property type="term" value="F:DNA binding"/>
    <property type="evidence" value="ECO:0007669"/>
    <property type="project" value="InterPro"/>
</dbReference>
<dbReference type="PANTHER" id="PTHR19211:SF14">
    <property type="entry name" value="ATP-BINDING CASSETTE SUB-FAMILY F MEMBER 1"/>
    <property type="match status" value="1"/>
</dbReference>
<dbReference type="InterPro" id="IPR032524">
    <property type="entry name" value="ABC_tran_C"/>
</dbReference>
<dbReference type="Pfam" id="PF12848">
    <property type="entry name" value="ABC_tran_Xtn"/>
    <property type="match status" value="1"/>
</dbReference>
<dbReference type="InterPro" id="IPR037118">
    <property type="entry name" value="Val-tRNA_synth_C_sf"/>
</dbReference>
<sequence>MSLVTVMNLSLTFLNRPLFEGVGFSVESGDRIGLVGPNGSGKSTLLRLITGEMAPDEGEIRIARGTLLGYLPQDVQESLSGSLLQAVIDSVPQRRQLRADVQEAEAALRGAVEPAEQARSAERLAELHGRIDHLEQTYPLHEAEKILIGLGFKQEEFSQPIASLSGGWKMRAALAGLLYQRPDLLLLDEPTNHLDIPSVHWLEQFLQSYSGAMVLVSHDREFLNRQVKRIMSFETEGMRVYSGDYDFYLKAREEEERALEAKARNQEQKVKEAQRFIERFQAKASKARQAQSKLKLVQKMEIVKTHKRTKTIHFTFPAPPQSGREVLRIEGLSKRFGPKTLYRDVNLRVMRGERIAVIGPNGCGKTTLLKMIAGELPPDEGGIALGHNVEMGYFAQHHSDTLDPRKSVLEEVYTVVPHETVSFVRNVCGAFLFSGSDVDKPIEVLSGGERARVALAKLLVKPGNLMVMDEPSNHLDITSSEKLIDALSGYQGTLLFVSHNQSFVNRLATKIWDVGPQGVEEYPGNLTEYYEHLERLEKAAQTSGSAAAAAPQNGAPATLQAPEPSNGRARPNRKDLKRERAERRRVISEKLRPIETDLARIETRITELEALQADAEKRLADPEVFKDKIEGVRLLTQYNQARRDLADLLERWEARQEELESAKAELGVLEEA</sequence>
<dbReference type="SMART" id="SM00382">
    <property type="entry name" value="AAA"/>
    <property type="match status" value="2"/>
</dbReference>
<dbReference type="PANTHER" id="PTHR19211">
    <property type="entry name" value="ATP-BINDING TRANSPORT PROTEIN-RELATED"/>
    <property type="match status" value="1"/>
</dbReference>
<comment type="catalytic activity">
    <reaction evidence="4">
        <text>ATP + H2O = ADP + phosphate + H(+)</text>
        <dbReference type="Rhea" id="RHEA:13065"/>
        <dbReference type="ChEBI" id="CHEBI:15377"/>
        <dbReference type="ChEBI" id="CHEBI:15378"/>
        <dbReference type="ChEBI" id="CHEBI:30616"/>
        <dbReference type="ChEBI" id="CHEBI:43474"/>
        <dbReference type="ChEBI" id="CHEBI:456216"/>
    </reaction>
</comment>
<feature type="compositionally biased region" description="Basic and acidic residues" evidence="7">
    <location>
        <begin position="572"/>
        <end position="581"/>
    </location>
</feature>
<reference evidence="9" key="1">
    <citation type="submission" date="2018-07" db="EMBL/GenBank/DDBJ databases">
        <authorList>
            <consortium name="Genoscope - CEA"/>
            <person name="William W."/>
        </authorList>
    </citation>
    <scope>NUCLEOTIDE SEQUENCE</scope>
    <source>
        <strain evidence="9">IK1</strain>
    </source>
</reference>
<keyword evidence="2" id="KW-0547">Nucleotide-binding</keyword>
<evidence type="ECO:0000256" key="4">
    <source>
        <dbReference type="ARBA" id="ARBA00049360"/>
    </source>
</evidence>
<dbReference type="CDD" id="cd03221">
    <property type="entry name" value="ABCF_EF-3"/>
    <property type="match status" value="2"/>
</dbReference>
<accession>A0A653AE48</accession>
<keyword evidence="6" id="KW-0175">Coiled coil</keyword>
<dbReference type="Pfam" id="PF16326">
    <property type="entry name" value="ABC_tran_CTD"/>
    <property type="match status" value="1"/>
</dbReference>
<feature type="region of interest" description="Disordered" evidence="7">
    <location>
        <begin position="540"/>
        <end position="581"/>
    </location>
</feature>
<dbReference type="GO" id="GO:0005524">
    <property type="term" value="F:ATP binding"/>
    <property type="evidence" value="ECO:0007669"/>
    <property type="project" value="UniProtKB-KW"/>
</dbReference>
<feature type="domain" description="ABC transporter" evidence="8">
    <location>
        <begin position="4"/>
        <end position="261"/>
    </location>
</feature>
<dbReference type="InterPro" id="IPR003593">
    <property type="entry name" value="AAA+_ATPase"/>
</dbReference>
<dbReference type="GO" id="GO:0016887">
    <property type="term" value="F:ATP hydrolysis activity"/>
    <property type="evidence" value="ECO:0007669"/>
    <property type="project" value="InterPro"/>
</dbReference>
<dbReference type="EMBL" id="UPXX01000031">
    <property type="protein sequence ID" value="VBB46339.1"/>
    <property type="molecule type" value="Genomic_DNA"/>
</dbReference>
<dbReference type="InterPro" id="IPR017871">
    <property type="entry name" value="ABC_transporter-like_CS"/>
</dbReference>
<dbReference type="FunFam" id="3.40.50.300:FF:000011">
    <property type="entry name" value="Putative ABC transporter ATP-binding component"/>
    <property type="match status" value="1"/>
</dbReference>
<dbReference type="PROSITE" id="PS50893">
    <property type="entry name" value="ABC_TRANSPORTER_2"/>
    <property type="match status" value="2"/>
</dbReference>
<organism evidence="9">
    <name type="scientific">Uncultured Desulfatiglans sp</name>
    <dbReference type="NCBI Taxonomy" id="1748965"/>
    <lineage>
        <taxon>Bacteria</taxon>
        <taxon>Pseudomonadati</taxon>
        <taxon>Thermodesulfobacteriota</taxon>
        <taxon>Desulfobacteria</taxon>
        <taxon>Desulfatiglandales</taxon>
        <taxon>Desulfatiglandaceae</taxon>
        <taxon>Desulfatiglans</taxon>
        <taxon>environmental samples</taxon>
    </lineage>
</organism>
<evidence type="ECO:0000256" key="3">
    <source>
        <dbReference type="ARBA" id="ARBA00022840"/>
    </source>
</evidence>
<evidence type="ECO:0000256" key="7">
    <source>
        <dbReference type="SAM" id="MobiDB-lite"/>
    </source>
</evidence>
<name>A0A653AE48_UNCDX</name>
<evidence type="ECO:0000256" key="1">
    <source>
        <dbReference type="ARBA" id="ARBA00022737"/>
    </source>
</evidence>
<dbReference type="InterPro" id="IPR032781">
    <property type="entry name" value="ABC_tran_Xtn"/>
</dbReference>
<evidence type="ECO:0000313" key="9">
    <source>
        <dbReference type="EMBL" id="VBB46339.1"/>
    </source>
</evidence>